<dbReference type="Proteomes" id="UP001156831">
    <property type="component" value="Unassembled WGS sequence"/>
</dbReference>
<organism evidence="4 5">
    <name type="scientific">Luteimonas rhizosphaericola</name>
    <dbReference type="NCBI Taxonomy" id="3042024"/>
    <lineage>
        <taxon>Bacteria</taxon>
        <taxon>Pseudomonadati</taxon>
        <taxon>Pseudomonadota</taxon>
        <taxon>Gammaproteobacteria</taxon>
        <taxon>Lysobacterales</taxon>
        <taxon>Lysobacteraceae</taxon>
        <taxon>Luteimonas</taxon>
    </lineage>
</organism>
<accession>A0ABT6JGB5</accession>
<sequence length="418" mass="43471">MKTFWKLTRWARALRFWFFIIAAGLAYLGCSGEARAQTCNPSPAVNGGNCTRPEALAMCNEQRLAYSPNPNHTVCALATNSYIARTYPGGSWITGAPHHRYQFYWSNECPAGSAWDPATNTCTRGCATKPSLPNRAFPGTGGACVEGCAYSVVFDPSTPGASGTLEIGGTAYHWGTLAPTGAECSTTTEVREHNPNRSTCVATGGGFSECVEPSGRHCVTGAQGGRYCWEPGQTGPRSNSQGTEGATRTPEGETPRKPPNMPDATGTTGATTTINNTTTTTTTYTGSGGTPGQGETGEGGRDGPGSGDGTGDGEGEGDGPGSPGATPGDQYEPGEATVGSVVSDYLARIGDAPIIDAVGGFFEVSASGSCPTWTRTFFGKSVTIDFFCMSEMQPVYTGIGICMLVVFAWAAFRIGFLD</sequence>
<proteinExistence type="predicted"/>
<reference evidence="4 5" key="1">
    <citation type="submission" date="2023-04" db="EMBL/GenBank/DDBJ databases">
        <title>Luteimonas sp. M1R5S18.</title>
        <authorList>
            <person name="Sun J.-Q."/>
        </authorList>
    </citation>
    <scope>NUCLEOTIDE SEQUENCE [LARGE SCALE GENOMIC DNA]</scope>
    <source>
        <strain evidence="4 5">M1R5S18</strain>
    </source>
</reference>
<evidence type="ECO:0000256" key="1">
    <source>
        <dbReference type="SAM" id="MobiDB-lite"/>
    </source>
</evidence>
<keyword evidence="3" id="KW-0732">Signal</keyword>
<evidence type="ECO:0000313" key="5">
    <source>
        <dbReference type="Proteomes" id="UP001156831"/>
    </source>
</evidence>
<keyword evidence="2" id="KW-1133">Transmembrane helix</keyword>
<feature type="compositionally biased region" description="Polar residues" evidence="1">
    <location>
        <begin position="235"/>
        <end position="246"/>
    </location>
</feature>
<evidence type="ECO:0000256" key="3">
    <source>
        <dbReference type="SAM" id="SignalP"/>
    </source>
</evidence>
<feature type="compositionally biased region" description="Low complexity" evidence="1">
    <location>
        <begin position="265"/>
        <end position="285"/>
    </location>
</feature>
<dbReference type="EMBL" id="JARXRN010000020">
    <property type="protein sequence ID" value="MDH5829712.1"/>
    <property type="molecule type" value="Genomic_DNA"/>
</dbReference>
<keyword evidence="5" id="KW-1185">Reference proteome</keyword>
<name>A0ABT6JGB5_9GAMM</name>
<gene>
    <name evidence="4" type="ORF">QFW80_04160</name>
</gene>
<keyword evidence="2" id="KW-0472">Membrane</keyword>
<feature type="chain" id="PRO_5045606826" evidence="3">
    <location>
        <begin position="37"/>
        <end position="418"/>
    </location>
</feature>
<protein>
    <submittedName>
        <fullName evidence="4">Uncharacterized protein</fullName>
    </submittedName>
</protein>
<evidence type="ECO:0000313" key="4">
    <source>
        <dbReference type="EMBL" id="MDH5829712.1"/>
    </source>
</evidence>
<comment type="caution">
    <text evidence="4">The sequence shown here is derived from an EMBL/GenBank/DDBJ whole genome shotgun (WGS) entry which is preliminary data.</text>
</comment>
<feature type="transmembrane region" description="Helical" evidence="2">
    <location>
        <begin position="395"/>
        <end position="416"/>
    </location>
</feature>
<dbReference type="RefSeq" id="WP_280600042.1">
    <property type="nucleotide sequence ID" value="NZ_JARXRN010000020.1"/>
</dbReference>
<feature type="compositionally biased region" description="Gly residues" evidence="1">
    <location>
        <begin position="286"/>
        <end position="310"/>
    </location>
</feature>
<keyword evidence="2" id="KW-0812">Transmembrane</keyword>
<feature type="signal peptide" evidence="3">
    <location>
        <begin position="1"/>
        <end position="36"/>
    </location>
</feature>
<feature type="region of interest" description="Disordered" evidence="1">
    <location>
        <begin position="227"/>
        <end position="336"/>
    </location>
</feature>
<evidence type="ECO:0000256" key="2">
    <source>
        <dbReference type="SAM" id="Phobius"/>
    </source>
</evidence>